<reference evidence="4 5" key="1">
    <citation type="submission" date="2017-08" db="EMBL/GenBank/DDBJ databases">
        <title>Halomonas alkalisoli sp. nov., isolated from saline alkaline soil.</title>
        <authorList>
            <person name="Wang D."/>
            <person name="Zhang G."/>
        </authorList>
    </citation>
    <scope>NUCLEOTIDE SEQUENCE [LARGE SCALE GENOMIC DNA]</scope>
    <source>
        <strain evidence="4 5">WRN001</strain>
    </source>
</reference>
<evidence type="ECO:0000259" key="3">
    <source>
        <dbReference type="Pfam" id="PF06808"/>
    </source>
</evidence>
<dbReference type="GO" id="GO:0022857">
    <property type="term" value="F:transmembrane transporter activity"/>
    <property type="evidence" value="ECO:0007669"/>
    <property type="project" value="UniProtKB-UniRule"/>
</dbReference>
<feature type="transmembrane region" description="Helical" evidence="2">
    <location>
        <begin position="439"/>
        <end position="457"/>
    </location>
</feature>
<dbReference type="RefSeq" id="WP_095620895.1">
    <property type="nucleotide sequence ID" value="NZ_NSKB01000004.1"/>
</dbReference>
<dbReference type="InterPro" id="IPR010656">
    <property type="entry name" value="DctM"/>
</dbReference>
<accession>A0A2A2ESU2</accession>
<protein>
    <submittedName>
        <fullName evidence="4">TRAP transporter permease DctM/Q</fullName>
    </submittedName>
</protein>
<keyword evidence="1" id="KW-0813">Transport</keyword>
<comment type="caution">
    <text evidence="4">The sequence shown here is derived from an EMBL/GenBank/DDBJ whole genome shotgun (WGS) entry which is preliminary data.</text>
</comment>
<feature type="transmembrane region" description="Helical" evidence="2">
    <location>
        <begin position="68"/>
        <end position="86"/>
    </location>
</feature>
<feature type="transmembrane region" description="Helical" evidence="2">
    <location>
        <begin position="167"/>
        <end position="190"/>
    </location>
</feature>
<feature type="transmembrane region" description="Helical" evidence="2">
    <location>
        <begin position="579"/>
        <end position="595"/>
    </location>
</feature>
<dbReference type="GO" id="GO:0005886">
    <property type="term" value="C:plasma membrane"/>
    <property type="evidence" value="ECO:0007669"/>
    <property type="project" value="UniProtKB-SubCell"/>
</dbReference>
<dbReference type="OrthoDB" id="9759894at2"/>
<dbReference type="Pfam" id="PF06808">
    <property type="entry name" value="DctM"/>
    <property type="match status" value="1"/>
</dbReference>
<keyword evidence="1" id="KW-1003">Cell membrane</keyword>
<keyword evidence="2" id="KW-0472">Membrane</keyword>
<comment type="subcellular location">
    <subcellularLocation>
        <location evidence="1">Cell inner membrane</location>
        <topology evidence="1">Multi-pass membrane protein</topology>
    </subcellularLocation>
</comment>
<evidence type="ECO:0000313" key="4">
    <source>
        <dbReference type="EMBL" id="PAU76501.1"/>
    </source>
</evidence>
<dbReference type="InterPro" id="IPR011853">
    <property type="entry name" value="TRAP_DctM-Dct_fused"/>
</dbReference>
<name>A0A2A2ESU2_9GAMM</name>
<keyword evidence="1" id="KW-0997">Cell inner membrane</keyword>
<sequence>MSLLLTSDADGGRRLHPAWVALGAATVVFHLGLIFYGLTPALVSRPMHMALALPWVLIFMARTPWQRISGWLLTGLGVAACAYIALNERTLANQYGFIDTSLQMAIGGFLIFLALEAARRAIGWPLPLVALAALAYGALGQYLPGVFGHPGMPMASYVGTLTIAESGLWGSLTGVSVGVVAIFVIFGAVLNAGEAGQGFMNLASAFAGRLTGGAAKVSVISSALMGSISGSASANVASTGAITIPSMVRLGYPRALAGAVEAVASSGGQIMPPLMGAGAFVMVELTGTPYTQIMAAALLPAILYFVTVWVGINAYATRHDLKPVAESERPSPKEVLITSLFFAVPFVLLLERIFLGGYTPQYAASIAIFAGMALLFFDVTLSFSLRGFLTRLADAAVTAGRQVAVIGAIIICASLVIGVLSLTGLGVKITSGILSLSNDMLWPALLLTALACLILGMEVPTTAAYVICVSVAGPALTALGLEPLLAHLFVFWFALLSTITPPVCGGVFIAAGMVGENWLKVALKAMALGIGLYIIPLAMISNPDIIRLDSNPVGALVDALKIAVGLTGISFGVIARKAWWLRLALIVAGAVVIFAI</sequence>
<feature type="transmembrane region" description="Helical" evidence="2">
    <location>
        <begin position="126"/>
        <end position="147"/>
    </location>
</feature>
<feature type="transmembrane region" description="Helical" evidence="2">
    <location>
        <begin position="403"/>
        <end position="427"/>
    </location>
</feature>
<evidence type="ECO:0000313" key="5">
    <source>
        <dbReference type="Proteomes" id="UP000217771"/>
    </source>
</evidence>
<dbReference type="NCBIfam" id="TIGR02123">
    <property type="entry name" value="TRAP_fused"/>
    <property type="match status" value="1"/>
</dbReference>
<keyword evidence="2" id="KW-1133">Transmembrane helix</keyword>
<organism evidence="4 5">
    <name type="scientific">Halomonas salipaludis</name>
    <dbReference type="NCBI Taxonomy" id="2032625"/>
    <lineage>
        <taxon>Bacteria</taxon>
        <taxon>Pseudomonadati</taxon>
        <taxon>Pseudomonadota</taxon>
        <taxon>Gammaproteobacteria</taxon>
        <taxon>Oceanospirillales</taxon>
        <taxon>Halomonadaceae</taxon>
        <taxon>Halomonas</taxon>
    </lineage>
</organism>
<dbReference type="PANTHER" id="PTHR43849:SF2">
    <property type="entry name" value="BLL3936 PROTEIN"/>
    <property type="match status" value="1"/>
</dbReference>
<dbReference type="AlphaFoldDB" id="A0A2A2ESU2"/>
<keyword evidence="5" id="KW-1185">Reference proteome</keyword>
<feature type="transmembrane region" description="Helical" evidence="2">
    <location>
        <begin position="18"/>
        <end position="36"/>
    </location>
</feature>
<keyword evidence="2" id="KW-0812">Transmembrane</keyword>
<feature type="transmembrane region" description="Helical" evidence="2">
    <location>
        <begin position="488"/>
        <end position="515"/>
    </location>
</feature>
<dbReference type="EMBL" id="NSKB01000004">
    <property type="protein sequence ID" value="PAU76501.1"/>
    <property type="molecule type" value="Genomic_DNA"/>
</dbReference>
<feature type="transmembrane region" description="Helical" evidence="2">
    <location>
        <begin position="553"/>
        <end position="573"/>
    </location>
</feature>
<feature type="domain" description="TRAP C4-dicarboxylate transport system permease DctM subunit" evidence="3">
    <location>
        <begin position="109"/>
        <end position="550"/>
    </location>
</feature>
<feature type="transmembrane region" description="Helical" evidence="2">
    <location>
        <begin position="362"/>
        <end position="383"/>
    </location>
</feature>
<evidence type="ECO:0000256" key="1">
    <source>
        <dbReference type="RuleBase" id="RU369079"/>
    </source>
</evidence>
<evidence type="ECO:0000256" key="2">
    <source>
        <dbReference type="SAM" id="Phobius"/>
    </source>
</evidence>
<feature type="transmembrane region" description="Helical" evidence="2">
    <location>
        <begin position="463"/>
        <end position="481"/>
    </location>
</feature>
<proteinExistence type="predicted"/>
<feature type="transmembrane region" description="Helical" evidence="2">
    <location>
        <begin position="521"/>
        <end position="541"/>
    </location>
</feature>
<feature type="transmembrane region" description="Helical" evidence="2">
    <location>
        <begin position="92"/>
        <end position="114"/>
    </location>
</feature>
<dbReference type="Proteomes" id="UP000217771">
    <property type="component" value="Unassembled WGS sequence"/>
</dbReference>
<dbReference type="PANTHER" id="PTHR43849">
    <property type="entry name" value="BLL3936 PROTEIN"/>
    <property type="match status" value="1"/>
</dbReference>
<comment type="function">
    <text evidence="1">Part of the tripartite ATP-independent periplasmic (TRAP) transport system.</text>
</comment>
<gene>
    <name evidence="4" type="ORF">CK498_10855</name>
</gene>
<feature type="transmembrane region" description="Helical" evidence="2">
    <location>
        <begin position="293"/>
        <end position="315"/>
    </location>
</feature>
<feature type="transmembrane region" description="Helical" evidence="2">
    <location>
        <begin position="335"/>
        <end position="355"/>
    </location>
</feature>